<feature type="transmembrane region" description="Helical" evidence="6">
    <location>
        <begin position="214"/>
        <end position="232"/>
    </location>
</feature>
<feature type="transmembrane region" description="Helical" evidence="6">
    <location>
        <begin position="370"/>
        <end position="388"/>
    </location>
</feature>
<dbReference type="PROSITE" id="PS00216">
    <property type="entry name" value="SUGAR_TRANSPORT_1"/>
    <property type="match status" value="1"/>
</dbReference>
<feature type="domain" description="Major facilitator superfamily (MFS) profile" evidence="7">
    <location>
        <begin position="26"/>
        <end position="516"/>
    </location>
</feature>
<dbReference type="GO" id="GO:0022857">
    <property type="term" value="F:transmembrane transporter activity"/>
    <property type="evidence" value="ECO:0007669"/>
    <property type="project" value="InterPro"/>
</dbReference>
<organism evidence="8 9">
    <name type="scientific">Bifidobacterium longum subsp. suis</name>
    <dbReference type="NCBI Taxonomy" id="1695"/>
    <lineage>
        <taxon>Bacteria</taxon>
        <taxon>Bacillati</taxon>
        <taxon>Actinomycetota</taxon>
        <taxon>Actinomycetes</taxon>
        <taxon>Bifidobacteriales</taxon>
        <taxon>Bifidobacteriaceae</taxon>
        <taxon>Bifidobacterium</taxon>
    </lineage>
</organism>
<feature type="transmembrane region" description="Helical" evidence="6">
    <location>
        <begin position="282"/>
        <end position="305"/>
    </location>
</feature>
<evidence type="ECO:0000256" key="2">
    <source>
        <dbReference type="ARBA" id="ARBA00007520"/>
    </source>
</evidence>
<proteinExistence type="inferred from homology"/>
<feature type="transmembrane region" description="Helical" evidence="6">
    <location>
        <begin position="238"/>
        <end position="261"/>
    </location>
</feature>
<feature type="transmembrane region" description="Helical" evidence="6">
    <location>
        <begin position="492"/>
        <end position="512"/>
    </location>
</feature>
<dbReference type="InterPro" id="IPR001958">
    <property type="entry name" value="Tet-R_TetA/multi-R_MdtG-like"/>
</dbReference>
<feature type="transmembrane region" description="Helical" evidence="6">
    <location>
        <begin position="346"/>
        <end position="364"/>
    </location>
</feature>
<dbReference type="Gene3D" id="1.20.1720.10">
    <property type="entry name" value="Multidrug resistance protein D"/>
    <property type="match status" value="1"/>
</dbReference>
<dbReference type="EMBL" id="MOAE01000039">
    <property type="protein sequence ID" value="OIN62246.1"/>
    <property type="molecule type" value="Genomic_DNA"/>
</dbReference>
<dbReference type="InterPro" id="IPR020846">
    <property type="entry name" value="MFS_dom"/>
</dbReference>
<evidence type="ECO:0000256" key="4">
    <source>
        <dbReference type="ARBA" id="ARBA00022989"/>
    </source>
</evidence>
<keyword evidence="4 6" id="KW-1133">Transmembrane helix</keyword>
<comment type="similarity">
    <text evidence="2">Belongs to the major facilitator superfamily. TCR/Tet family.</text>
</comment>
<dbReference type="AlphaFoldDB" id="A0A1S2VVF7"/>
<sequence length="522" mass="55198">MQSERSLIPTPMPVRRHARSGNRGLALTALCLAVLLVVMDNTIVNVAIPTMSDALNASSTDLQWVVDAYTLSFAALLLPAGKLSDRWGRRRMLLVGLAGFAVVSAATAFSWALWQLVTLRVVLGVCAALIYPATLSSIIVIFEGSRYRSLAVGLWAATSGVGIALGPIIGGVLLEHYAWNSIFWVCSVIGVVALACIAVAVPEVRAYRSERFDFPGTVLSVAGVGLLVWTIIERPTYGWFSWQVIGGICAALIILAVFAAVEGHTHAPLIDVGLFRRATFTSSTCAICVAFFCLFGFIFITTQWFQALRGYTALQTAVATLPFAVVMAAVAPLATQLAKRFGYRSVVSTGLLFLSASMFVVTRVDAHCSYWFVVVPTMALMAAGIALIQGPATDALMSTVPESSTGAASAVNDTIREIGGTLGVAVMGSAISSVYPDELSDSLSGLQIPSSIAKAAEDSVMAAKSILPHLPAGIRQTVEQSVSTSFMSATHAACWIACALALAFALLCWITLPKHDSGNLPQ</sequence>
<feature type="transmembrane region" description="Helical" evidence="6">
    <location>
        <begin position="120"/>
        <end position="142"/>
    </location>
</feature>
<evidence type="ECO:0000256" key="1">
    <source>
        <dbReference type="ARBA" id="ARBA00004651"/>
    </source>
</evidence>
<dbReference type="RefSeq" id="WP_071475064.1">
    <property type="nucleotide sequence ID" value="NZ_MOAE01000039.1"/>
</dbReference>
<keyword evidence="3 6" id="KW-0812">Transmembrane</keyword>
<evidence type="ECO:0000256" key="5">
    <source>
        <dbReference type="ARBA" id="ARBA00023136"/>
    </source>
</evidence>
<dbReference type="CDD" id="cd17321">
    <property type="entry name" value="MFS_MMR_MDR_like"/>
    <property type="match status" value="1"/>
</dbReference>
<feature type="transmembrane region" description="Helical" evidence="6">
    <location>
        <begin position="311"/>
        <end position="334"/>
    </location>
</feature>
<feature type="transmembrane region" description="Helical" evidence="6">
    <location>
        <begin position="92"/>
        <end position="114"/>
    </location>
</feature>
<dbReference type="InterPro" id="IPR011701">
    <property type="entry name" value="MFS"/>
</dbReference>
<evidence type="ECO:0000256" key="3">
    <source>
        <dbReference type="ARBA" id="ARBA00022692"/>
    </source>
</evidence>
<evidence type="ECO:0000259" key="7">
    <source>
        <dbReference type="PROSITE" id="PS50850"/>
    </source>
</evidence>
<evidence type="ECO:0000313" key="8">
    <source>
        <dbReference type="EMBL" id="OIN62246.1"/>
    </source>
</evidence>
<dbReference type="InterPro" id="IPR005829">
    <property type="entry name" value="Sugar_transporter_CS"/>
</dbReference>
<feature type="transmembrane region" description="Helical" evidence="6">
    <location>
        <begin position="181"/>
        <end position="202"/>
    </location>
</feature>
<keyword evidence="5 6" id="KW-0472">Membrane</keyword>
<dbReference type="PANTHER" id="PTHR42718:SF42">
    <property type="entry name" value="EXPORT PROTEIN"/>
    <property type="match status" value="1"/>
</dbReference>
<protein>
    <submittedName>
        <fullName evidence="8">MFS transporter</fullName>
    </submittedName>
</protein>
<gene>
    <name evidence="8" type="ORF">BFS26_08095</name>
</gene>
<comment type="subcellular location">
    <subcellularLocation>
        <location evidence="1">Cell membrane</location>
        <topology evidence="1">Multi-pass membrane protein</topology>
    </subcellularLocation>
</comment>
<accession>A0A1S2VVF7</accession>
<dbReference type="GO" id="GO:0005886">
    <property type="term" value="C:plasma membrane"/>
    <property type="evidence" value="ECO:0007669"/>
    <property type="project" value="UniProtKB-SubCell"/>
</dbReference>
<dbReference type="InterPro" id="IPR036259">
    <property type="entry name" value="MFS_trans_sf"/>
</dbReference>
<evidence type="ECO:0000256" key="6">
    <source>
        <dbReference type="SAM" id="Phobius"/>
    </source>
</evidence>
<evidence type="ECO:0000313" key="9">
    <source>
        <dbReference type="Proteomes" id="UP000181801"/>
    </source>
</evidence>
<dbReference type="SUPFAM" id="SSF103473">
    <property type="entry name" value="MFS general substrate transporter"/>
    <property type="match status" value="1"/>
</dbReference>
<dbReference type="Gene3D" id="1.20.1250.20">
    <property type="entry name" value="MFS general substrate transporter like domains"/>
    <property type="match status" value="1"/>
</dbReference>
<dbReference type="Pfam" id="PF07690">
    <property type="entry name" value="MFS_1"/>
    <property type="match status" value="1"/>
</dbReference>
<dbReference type="PROSITE" id="PS50850">
    <property type="entry name" value="MFS"/>
    <property type="match status" value="1"/>
</dbReference>
<dbReference type="Proteomes" id="UP000181801">
    <property type="component" value="Unassembled WGS sequence"/>
</dbReference>
<feature type="transmembrane region" description="Helical" evidence="6">
    <location>
        <begin position="149"/>
        <end position="169"/>
    </location>
</feature>
<feature type="transmembrane region" description="Helical" evidence="6">
    <location>
        <begin position="62"/>
        <end position="80"/>
    </location>
</feature>
<dbReference type="PRINTS" id="PR01035">
    <property type="entry name" value="TCRTETA"/>
</dbReference>
<name>A0A1S2VVF7_BIFLN</name>
<comment type="caution">
    <text evidence="8">The sequence shown here is derived from an EMBL/GenBank/DDBJ whole genome shotgun (WGS) entry which is preliminary data.</text>
</comment>
<reference evidence="8 9" key="1">
    <citation type="journal article" date="2016" name="BMC Microbiol.">
        <title>Fucosyllactose and L-fucose utilization of infant Bifidobacterium longum and Bifidobacterium kashiwanohense.</title>
        <authorList>
            <person name="Bunesova V."/>
            <person name="Lacroix C."/>
            <person name="Schwab C."/>
        </authorList>
    </citation>
    <scope>NUCLEOTIDE SEQUENCE [LARGE SCALE GENOMIC DNA]</scope>
    <source>
        <strain evidence="8 9">BSM11-5</strain>
    </source>
</reference>
<dbReference type="PANTHER" id="PTHR42718">
    <property type="entry name" value="MAJOR FACILITATOR SUPERFAMILY MULTIDRUG TRANSPORTER MFSC"/>
    <property type="match status" value="1"/>
</dbReference>